<dbReference type="EMBL" id="JAVRJZ010000016">
    <property type="protein sequence ID" value="KAK2711855.1"/>
    <property type="molecule type" value="Genomic_DNA"/>
</dbReference>
<evidence type="ECO:0000313" key="2">
    <source>
        <dbReference type="Proteomes" id="UP001187531"/>
    </source>
</evidence>
<evidence type="ECO:0000313" key="1">
    <source>
        <dbReference type="EMBL" id="KAK2711855.1"/>
    </source>
</evidence>
<accession>A0AA88L8B6</accession>
<comment type="caution">
    <text evidence="1">The sequence shown here is derived from an EMBL/GenBank/DDBJ whole genome shotgun (WGS) entry which is preliminary data.</text>
</comment>
<keyword evidence="2" id="KW-1185">Reference proteome</keyword>
<dbReference type="AlphaFoldDB" id="A0AA88L8B6"/>
<proteinExistence type="predicted"/>
<protein>
    <submittedName>
        <fullName evidence="1">Uncharacterized protein</fullName>
    </submittedName>
</protein>
<name>A0AA88L8B6_ARTSF</name>
<sequence length="284" mass="32404">MNLPPDPGIVLPVTMHHNVVGYQQHGQLIFVRSPITNQGQPVIFQDMQVNPLASVSSCQGEENVHIEEQLKEVSSSEEKIKIFQTVLMDVVDKVVPKINTHKLNHKVTKWWNETCTKAKQDLKDAKSNYERLPTFHGYVEYQRKAAEFKKTVIAAKRESWINFLNKLDFRVPASRVYSTVKSLISGSREDQTNPPITYKNSTLVTDQEIAEAAVSLLDSVIGVPYPLSDCEIEVKAKVKRFSKSHRSVAYNQPFLTQEIEDMIFPQFVKALLKKLGCCFIKYHK</sequence>
<reference evidence="1" key="1">
    <citation type="submission" date="2023-07" db="EMBL/GenBank/DDBJ databases">
        <title>Chromosome-level genome assembly of Artemia franciscana.</title>
        <authorList>
            <person name="Jo E."/>
        </authorList>
    </citation>
    <scope>NUCLEOTIDE SEQUENCE</scope>
    <source>
        <tissue evidence="1">Whole body</tissue>
    </source>
</reference>
<organism evidence="1 2">
    <name type="scientific">Artemia franciscana</name>
    <name type="common">Brine shrimp</name>
    <name type="synonym">Artemia sanfranciscana</name>
    <dbReference type="NCBI Taxonomy" id="6661"/>
    <lineage>
        <taxon>Eukaryota</taxon>
        <taxon>Metazoa</taxon>
        <taxon>Ecdysozoa</taxon>
        <taxon>Arthropoda</taxon>
        <taxon>Crustacea</taxon>
        <taxon>Branchiopoda</taxon>
        <taxon>Anostraca</taxon>
        <taxon>Artemiidae</taxon>
        <taxon>Artemia</taxon>
    </lineage>
</organism>
<gene>
    <name evidence="1" type="ORF">QYM36_012852</name>
</gene>
<dbReference type="Proteomes" id="UP001187531">
    <property type="component" value="Unassembled WGS sequence"/>
</dbReference>